<evidence type="ECO:0000259" key="1">
    <source>
        <dbReference type="Pfam" id="PF03551"/>
    </source>
</evidence>
<dbReference type="SUPFAM" id="SSF46785">
    <property type="entry name" value="Winged helix' DNA-binding domain"/>
    <property type="match status" value="1"/>
</dbReference>
<protein>
    <recommendedName>
        <fullName evidence="1">Transcription regulator PadR N-terminal domain-containing protein</fullName>
    </recommendedName>
</protein>
<feature type="domain" description="Transcription regulator PadR N-terminal" evidence="1">
    <location>
        <begin position="22"/>
        <end position="84"/>
    </location>
</feature>
<gene>
    <name evidence="2" type="ORF">BG261_08860</name>
</gene>
<organism evidence="2 3">
    <name type="scientific">Floricoccus tropicus</name>
    <dbReference type="NCBI Taxonomy" id="1859473"/>
    <lineage>
        <taxon>Bacteria</taxon>
        <taxon>Bacillati</taxon>
        <taxon>Bacillota</taxon>
        <taxon>Bacilli</taxon>
        <taxon>Lactobacillales</taxon>
        <taxon>Streptococcaceae</taxon>
        <taxon>Floricoccus</taxon>
    </lineage>
</organism>
<name>A0A1E8GPP2_9LACT</name>
<sequence>MAKKDNINVPLNYSSYLIMLCLRHQSHGYEIMKYVEEATNGLITIGPATMYRTISDLEKNDYIYLASEVGTRKEYALTDKGWELVQEQANFMEMLHNIAKNNAETVDDTTSVANENKNIEEKKDVEMKNFNKKLFNVNLKVSNQESEPDFSKLDDLGQWVLVTTGNKGRTYYYQFKTPLDADTLKEEISERLNIDPDDLSTGVWSNLYRSRELWSGDPKTPWIDEQ</sequence>
<reference evidence="3" key="1">
    <citation type="submission" date="2016-09" db="EMBL/GenBank/DDBJ databases">
        <title>Draft genome sequence of a novel species of the family Streptococcaceae isolated from flowers.</title>
        <authorList>
            <person name="Chuah L.-O."/>
            <person name="Yap K.-P."/>
            <person name="Thong K.L."/>
            <person name="Liong M.T."/>
            <person name="Ahmad R."/>
            <person name="Rusul G."/>
        </authorList>
    </citation>
    <scope>NUCLEOTIDE SEQUENCE [LARGE SCALE GENOMIC DNA]</scope>
    <source>
        <strain evidence="3">DF1</strain>
    </source>
</reference>
<dbReference type="InterPro" id="IPR005149">
    <property type="entry name" value="Tscrpt_reg_PadR_N"/>
</dbReference>
<dbReference type="PANTHER" id="PTHR43252">
    <property type="entry name" value="TRANSCRIPTIONAL REGULATOR YQJI"/>
    <property type="match status" value="1"/>
</dbReference>
<evidence type="ECO:0000313" key="3">
    <source>
        <dbReference type="Proteomes" id="UP000178622"/>
    </source>
</evidence>
<dbReference type="STRING" id="1859473.BG261_08860"/>
<proteinExistence type="predicted"/>
<dbReference type="EMBL" id="MKIR01000002">
    <property type="protein sequence ID" value="OFI50221.1"/>
    <property type="molecule type" value="Genomic_DNA"/>
</dbReference>
<dbReference type="RefSeq" id="WP_070791442.1">
    <property type="nucleotide sequence ID" value="NZ_MKIR01000002.1"/>
</dbReference>
<dbReference type="InterPro" id="IPR036388">
    <property type="entry name" value="WH-like_DNA-bd_sf"/>
</dbReference>
<dbReference type="AlphaFoldDB" id="A0A1E8GPP2"/>
<dbReference type="Pfam" id="PF03551">
    <property type="entry name" value="PadR"/>
    <property type="match status" value="1"/>
</dbReference>
<dbReference type="InterPro" id="IPR036390">
    <property type="entry name" value="WH_DNA-bd_sf"/>
</dbReference>
<dbReference type="PANTHER" id="PTHR43252:SF7">
    <property type="entry name" value="TRANSCRIPTIONAL REGULATOR YQJI"/>
    <property type="match status" value="1"/>
</dbReference>
<dbReference type="Proteomes" id="UP000178622">
    <property type="component" value="Unassembled WGS sequence"/>
</dbReference>
<accession>A0A1E8GPP2</accession>
<keyword evidence="3" id="KW-1185">Reference proteome</keyword>
<dbReference type="OrthoDB" id="9814826at2"/>
<evidence type="ECO:0000313" key="2">
    <source>
        <dbReference type="EMBL" id="OFI50221.1"/>
    </source>
</evidence>
<comment type="caution">
    <text evidence="2">The sequence shown here is derived from an EMBL/GenBank/DDBJ whole genome shotgun (WGS) entry which is preliminary data.</text>
</comment>
<dbReference type="Gene3D" id="1.10.10.10">
    <property type="entry name" value="Winged helix-like DNA-binding domain superfamily/Winged helix DNA-binding domain"/>
    <property type="match status" value="1"/>
</dbReference>